<dbReference type="EMBL" id="CP016895">
    <property type="protein sequence ID" value="AOA56980.1"/>
    <property type="molecule type" value="Genomic_DNA"/>
</dbReference>
<dbReference type="InterPro" id="IPR050448">
    <property type="entry name" value="OpgB/LTA_synthase_biosynth"/>
</dbReference>
<dbReference type="Gene3D" id="3.40.720.10">
    <property type="entry name" value="Alkaline Phosphatase, subunit A"/>
    <property type="match status" value="1"/>
</dbReference>
<dbReference type="RefSeq" id="WP_067551169.1">
    <property type="nucleotide sequence ID" value="NZ_CP016895.1"/>
</dbReference>
<proteinExistence type="predicted"/>
<evidence type="ECO:0000313" key="9">
    <source>
        <dbReference type="Proteomes" id="UP000093391"/>
    </source>
</evidence>
<keyword evidence="2" id="KW-1003">Cell membrane</keyword>
<name>A0A1B2LVM2_9GAMM</name>
<dbReference type="PANTHER" id="PTHR47371">
    <property type="entry name" value="LIPOTEICHOIC ACID SYNTHASE"/>
    <property type="match status" value="1"/>
</dbReference>
<feature type="transmembrane region" description="Helical" evidence="6">
    <location>
        <begin position="6"/>
        <end position="23"/>
    </location>
</feature>
<evidence type="ECO:0000256" key="2">
    <source>
        <dbReference type="ARBA" id="ARBA00022475"/>
    </source>
</evidence>
<keyword evidence="3 6" id="KW-0812">Transmembrane</keyword>
<evidence type="ECO:0000256" key="6">
    <source>
        <dbReference type="SAM" id="Phobius"/>
    </source>
</evidence>
<evidence type="ECO:0000256" key="4">
    <source>
        <dbReference type="ARBA" id="ARBA00022989"/>
    </source>
</evidence>
<sequence length="651" mass="74843">MKLWQQQLIFLLVALLSVVIFFFTQEDIQRFLKFSSSYQQFRLYKYGFSIILNYALLCGFYLILRKTLATVLLSQFLIILLTFINTQKERYLSASLVPTDFFLLRETWIATPLPLKFGVLAIFALFIALFVYLYRKEKAEPSRHLILNVVSASLILGFFVAANFKNNFQAVCTKTDASTLCRYTTYLPNTRGEWAGDHLNIKNLGFSAFFFSKSIDQLKNKIYHGQPVSKEKIEQLFWPNGQPEQVAALAGDAAAPADELNTQAEASALIPSQATPILVNAEKTSNAHLPNIVFVMSESHWDAEQLDKRLPRNLTPHINRQQVSKILSPSFGGGTANVEFEVLTSLNVFMNQQELMYVAKIKRPIYSLANYFNDLGYQSTAMHNNGKYFYNRAAVYQHLGFHRFISIENMTTTENRKQFINQGGWATDDLIYHSIEQQLTHADQPQFIYAISVENHPMYHDDRFGKGEDLSHNPDLTAASRRQINTYMRGMQRADEKLQSLIDYAKTLERPTMIIFFGDHLPNLQKVYDEYHFFASDQQKQQKDQPKFFTTPLAVWSNFALDRQQFKADYIATPFLAPRLLTAAHLPLSPYYQYIQSVNQCYSAIHQIGLKHAKQCQPDAKQILADYQALNDDILYGKNYSYQLLQPAKTP</sequence>
<feature type="transmembrane region" description="Helical" evidence="6">
    <location>
        <begin position="145"/>
        <end position="164"/>
    </location>
</feature>
<accession>A0A1B2LVM2</accession>
<dbReference type="AlphaFoldDB" id="A0A1B2LVM2"/>
<keyword evidence="9" id="KW-1185">Reference proteome</keyword>
<dbReference type="KEGG" id="ala:BFG52_00480"/>
<comment type="subcellular location">
    <subcellularLocation>
        <location evidence="1">Cell membrane</location>
        <topology evidence="1">Multi-pass membrane protein</topology>
    </subcellularLocation>
</comment>
<dbReference type="STRING" id="1789224.BFG52_00480"/>
<evidence type="ECO:0000256" key="3">
    <source>
        <dbReference type="ARBA" id="ARBA00022692"/>
    </source>
</evidence>
<dbReference type="CDD" id="cd16015">
    <property type="entry name" value="LTA_synthase"/>
    <property type="match status" value="1"/>
</dbReference>
<dbReference type="GO" id="GO:0005886">
    <property type="term" value="C:plasma membrane"/>
    <property type="evidence" value="ECO:0007669"/>
    <property type="project" value="UniProtKB-SubCell"/>
</dbReference>
<dbReference type="InterPro" id="IPR017850">
    <property type="entry name" value="Alkaline_phosphatase_core_sf"/>
</dbReference>
<evidence type="ECO:0000256" key="1">
    <source>
        <dbReference type="ARBA" id="ARBA00004651"/>
    </source>
</evidence>
<organism evidence="8 9">
    <name type="scientific">Acinetobacter larvae</name>
    <dbReference type="NCBI Taxonomy" id="1789224"/>
    <lineage>
        <taxon>Bacteria</taxon>
        <taxon>Pseudomonadati</taxon>
        <taxon>Pseudomonadota</taxon>
        <taxon>Gammaproteobacteria</taxon>
        <taxon>Moraxellales</taxon>
        <taxon>Moraxellaceae</taxon>
        <taxon>Acinetobacter</taxon>
    </lineage>
</organism>
<gene>
    <name evidence="8" type="ORF">BFG52_00480</name>
</gene>
<feature type="transmembrane region" description="Helical" evidence="6">
    <location>
        <begin position="43"/>
        <end position="62"/>
    </location>
</feature>
<feature type="transmembrane region" description="Helical" evidence="6">
    <location>
        <begin position="115"/>
        <end position="133"/>
    </location>
</feature>
<reference evidence="8 9" key="1">
    <citation type="submission" date="2016-08" db="EMBL/GenBank/DDBJ databases">
        <authorList>
            <person name="Seilhamer J.J."/>
        </authorList>
    </citation>
    <scope>NUCLEOTIDE SEQUENCE [LARGE SCALE GENOMIC DNA]</scope>
    <source>
        <strain evidence="8 9">BRTC-1</strain>
    </source>
</reference>
<dbReference type="InterPro" id="IPR000917">
    <property type="entry name" value="Sulfatase_N"/>
</dbReference>
<dbReference type="OrthoDB" id="5363296at2"/>
<evidence type="ECO:0000259" key="7">
    <source>
        <dbReference type="Pfam" id="PF00884"/>
    </source>
</evidence>
<dbReference type="SUPFAM" id="SSF53649">
    <property type="entry name" value="Alkaline phosphatase-like"/>
    <property type="match status" value="1"/>
</dbReference>
<feature type="transmembrane region" description="Helical" evidence="6">
    <location>
        <begin position="68"/>
        <end position="84"/>
    </location>
</feature>
<dbReference type="Pfam" id="PF00884">
    <property type="entry name" value="Sulfatase"/>
    <property type="match status" value="1"/>
</dbReference>
<keyword evidence="4 6" id="KW-1133">Transmembrane helix</keyword>
<dbReference type="PANTHER" id="PTHR47371:SF3">
    <property type="entry name" value="PHOSPHOGLYCEROL TRANSFERASE I"/>
    <property type="match status" value="1"/>
</dbReference>
<protein>
    <submittedName>
        <fullName evidence="8">Sulfatase</fullName>
    </submittedName>
</protein>
<dbReference type="Proteomes" id="UP000093391">
    <property type="component" value="Chromosome"/>
</dbReference>
<evidence type="ECO:0000313" key="8">
    <source>
        <dbReference type="EMBL" id="AOA56980.1"/>
    </source>
</evidence>
<evidence type="ECO:0000256" key="5">
    <source>
        <dbReference type="ARBA" id="ARBA00023136"/>
    </source>
</evidence>
<keyword evidence="5 6" id="KW-0472">Membrane</keyword>
<feature type="domain" description="Sulfatase N-terminal" evidence="7">
    <location>
        <begin position="290"/>
        <end position="584"/>
    </location>
</feature>